<protein>
    <submittedName>
        <fullName evidence="2">YbgA family protein</fullName>
    </submittedName>
</protein>
<dbReference type="Pfam" id="PF04463">
    <property type="entry name" value="2-thiour_desulf"/>
    <property type="match status" value="1"/>
</dbReference>
<dbReference type="Pfam" id="PF08349">
    <property type="entry name" value="DUF1722"/>
    <property type="match status" value="1"/>
</dbReference>
<proteinExistence type="predicted"/>
<reference evidence="3" key="1">
    <citation type="journal article" date="2019" name="Int. J. Syst. Evol. Microbiol.">
        <title>The Global Catalogue of Microorganisms (GCM) 10K type strain sequencing project: providing services to taxonomists for standard genome sequencing and annotation.</title>
        <authorList>
            <consortium name="The Broad Institute Genomics Platform"/>
            <consortium name="The Broad Institute Genome Sequencing Center for Infectious Disease"/>
            <person name="Wu L."/>
            <person name="Ma J."/>
        </authorList>
    </citation>
    <scope>NUCLEOTIDE SEQUENCE [LARGE SCALE GENOMIC DNA]</scope>
    <source>
        <strain evidence="3">JCM 9371</strain>
    </source>
</reference>
<evidence type="ECO:0000313" key="2">
    <source>
        <dbReference type="EMBL" id="MFD0683169.1"/>
    </source>
</evidence>
<comment type="caution">
    <text evidence="2">The sequence shown here is derived from an EMBL/GenBank/DDBJ whole genome shotgun (WGS) entry which is preliminary data.</text>
</comment>
<organism evidence="2 3">
    <name type="scientific">Actinomadura fibrosa</name>
    <dbReference type="NCBI Taxonomy" id="111802"/>
    <lineage>
        <taxon>Bacteria</taxon>
        <taxon>Bacillati</taxon>
        <taxon>Actinomycetota</taxon>
        <taxon>Actinomycetes</taxon>
        <taxon>Streptosporangiales</taxon>
        <taxon>Thermomonosporaceae</taxon>
        <taxon>Actinomadura</taxon>
    </lineage>
</organism>
<dbReference type="Proteomes" id="UP001597063">
    <property type="component" value="Unassembled WGS sequence"/>
</dbReference>
<gene>
    <name evidence="2" type="ORF">ACFQZM_01560</name>
</gene>
<dbReference type="EMBL" id="JBHTGP010000001">
    <property type="protein sequence ID" value="MFD0683169.1"/>
    <property type="molecule type" value="Genomic_DNA"/>
</dbReference>
<dbReference type="RefSeq" id="WP_131761542.1">
    <property type="nucleotide sequence ID" value="NZ_CAACUY010000173.1"/>
</dbReference>
<name>A0ABW2X9Q4_9ACTN</name>
<sequence length="329" mass="36654">MEHEPRTRTPADIPRTASVRPRVAVSSCLLGAEVRYNGGHSRSRFLTDVLAAHVDWVPVCPEMEIGLGAPRPAMRLVTDGGAERLVTRDRTADHTDAMAALAEHRATALPDLDGWVLKSRSPSCGPRGVSRYRADMPADRRGRGVFAGRLMDLRPDLPVEEDGRLNDPYLRDHFVERIFAHARLRHLFGGGWEPRDLVAFHSAHKLQILAHDPARYRLAGRVVAGAGSRPRDDLEAEYTALFTAALAVRPRRGRHVNALLHVLGPMRRRLDDARRHDVTEVIEAYGRGEVELAVPMAVLRHDATGEGIGYLRSQTYFEPYPRELAAHPT</sequence>
<accession>A0ABW2X9Q4</accession>
<dbReference type="InterPro" id="IPR007553">
    <property type="entry name" value="2-thiour_desulf"/>
</dbReference>
<keyword evidence="3" id="KW-1185">Reference proteome</keyword>
<dbReference type="InterPro" id="IPR013560">
    <property type="entry name" value="DUF1722"/>
</dbReference>
<dbReference type="PANTHER" id="PTHR30087">
    <property type="entry name" value="INNER MEMBRANE PROTEIN"/>
    <property type="match status" value="1"/>
</dbReference>
<evidence type="ECO:0000313" key="3">
    <source>
        <dbReference type="Proteomes" id="UP001597063"/>
    </source>
</evidence>
<feature type="domain" description="DUF1722" evidence="1">
    <location>
        <begin position="205"/>
        <end position="321"/>
    </location>
</feature>
<dbReference type="PANTHER" id="PTHR30087:SF0">
    <property type="entry name" value="INNER MEMBRANE PROTEIN"/>
    <property type="match status" value="1"/>
</dbReference>
<evidence type="ECO:0000259" key="1">
    <source>
        <dbReference type="Pfam" id="PF08349"/>
    </source>
</evidence>